<dbReference type="Proteomes" id="UP000000417">
    <property type="component" value="Chromosome"/>
</dbReference>
<organism evidence="2 3">
    <name type="scientific">Symbiobacterium thermophilum (strain DSM 24528 / JCM 14929 / IAM 14863 / T)</name>
    <dbReference type="NCBI Taxonomy" id="292459"/>
    <lineage>
        <taxon>Bacteria</taxon>
        <taxon>Bacillati</taxon>
        <taxon>Bacillota</taxon>
        <taxon>Clostridia</taxon>
        <taxon>Eubacteriales</taxon>
        <taxon>Symbiobacteriaceae</taxon>
        <taxon>Symbiobacterium</taxon>
    </lineage>
</organism>
<proteinExistence type="predicted"/>
<name>Q67SS2_SYMTH</name>
<sequence>MERVVARENMLAALKRVERNGGAPGVDGVPTERLRDHEAGGGAGIQEYPRLPGGTVTAQGQRAEECGRPPMAATVPRVQLLQEPGSSHSHGG</sequence>
<evidence type="ECO:0000256" key="1">
    <source>
        <dbReference type="SAM" id="MobiDB-lite"/>
    </source>
</evidence>
<gene>
    <name evidence="2" type="ordered locus">STH286</name>
</gene>
<protein>
    <submittedName>
        <fullName evidence="2">Group II intron-encoding maturase variant</fullName>
    </submittedName>
</protein>
<dbReference type="STRING" id="292459.STH286"/>
<evidence type="ECO:0000313" key="3">
    <source>
        <dbReference type="Proteomes" id="UP000000417"/>
    </source>
</evidence>
<feature type="region of interest" description="Disordered" evidence="1">
    <location>
        <begin position="36"/>
        <end position="56"/>
    </location>
</feature>
<dbReference type="EMBL" id="AP006840">
    <property type="protein sequence ID" value="BAD39271.1"/>
    <property type="molecule type" value="Genomic_DNA"/>
</dbReference>
<dbReference type="KEGG" id="sth:STH286"/>
<evidence type="ECO:0000313" key="2">
    <source>
        <dbReference type="EMBL" id="BAD39271.1"/>
    </source>
</evidence>
<keyword evidence="3" id="KW-1185">Reference proteome</keyword>
<dbReference type="eggNOG" id="COG3344">
    <property type="taxonomic scope" value="Bacteria"/>
</dbReference>
<dbReference type="HOGENOM" id="CLU_2412088_0_0_9"/>
<accession>Q67SS2</accession>
<reference evidence="2 3" key="1">
    <citation type="journal article" date="2004" name="Nucleic Acids Res.">
        <title>Genome sequence of Symbiobacterium thermophilum, an uncultivable bacterium that depends on microbial commensalism.</title>
        <authorList>
            <person name="Ueda K."/>
            <person name="Yamashita A."/>
            <person name="Ishikawa J."/>
            <person name="Shimada M."/>
            <person name="Watsuji T."/>
            <person name="Morimura K."/>
            <person name="Ikeda H."/>
            <person name="Hattori M."/>
            <person name="Beppu T."/>
        </authorList>
    </citation>
    <scope>NUCLEOTIDE SEQUENCE [LARGE SCALE GENOMIC DNA]</scope>
    <source>
        <strain evidence="3">T / IAM 14863</strain>
    </source>
</reference>
<dbReference type="AlphaFoldDB" id="Q67SS2"/>